<evidence type="ECO:0000256" key="6">
    <source>
        <dbReference type="ARBA" id="ARBA00022984"/>
    </source>
</evidence>
<dbReference type="EMBL" id="JACWUN010000005">
    <property type="protein sequence ID" value="MBD1400141.1"/>
    <property type="molecule type" value="Genomic_DNA"/>
</dbReference>
<feature type="binding site" evidence="10">
    <location>
        <position position="165"/>
    </location>
    <ligand>
        <name>UDP-N-acetyl-alpha-D-glucosamine</name>
        <dbReference type="ChEBI" id="CHEBI:57705"/>
    </ligand>
</feature>
<comment type="caution">
    <text evidence="10">Lacks conserved residue(s) required for the propagation of feature annotation.</text>
</comment>
<keyword evidence="5 10" id="KW-0133">Cell shape</keyword>
<dbReference type="Proteomes" id="UP000632828">
    <property type="component" value="Unassembled WGS sequence"/>
</dbReference>
<keyword evidence="3 10" id="KW-0328">Glycosyltransferase</keyword>
<feature type="binding site" evidence="10">
    <location>
        <position position="288"/>
    </location>
    <ligand>
        <name>UDP-N-acetyl-alpha-D-glucosamine</name>
        <dbReference type="ChEBI" id="CHEBI:57705"/>
    </ligand>
</feature>
<feature type="binding site" evidence="10">
    <location>
        <position position="187"/>
    </location>
    <ligand>
        <name>UDP-N-acetyl-alpha-D-glucosamine</name>
        <dbReference type="ChEBI" id="CHEBI:57705"/>
    </ligand>
</feature>
<reference evidence="13" key="1">
    <citation type="submission" date="2020-09" db="EMBL/GenBank/DDBJ databases">
        <title>Pelobacter alkaliphilus sp. nov., a novel anaerobic arsenate-reducing bacterium from terrestrial mud volcano.</title>
        <authorList>
            <person name="Khomyakova M.A."/>
            <person name="Merkel A.Y."/>
            <person name="Slobodkin A.I."/>
        </authorList>
    </citation>
    <scope>NUCLEOTIDE SEQUENCE</scope>
    <source>
        <strain evidence="13">M08fum</strain>
    </source>
</reference>
<keyword evidence="1 10" id="KW-1003">Cell membrane</keyword>
<evidence type="ECO:0000256" key="9">
    <source>
        <dbReference type="ARBA" id="ARBA00023316"/>
    </source>
</evidence>
<keyword evidence="4 10" id="KW-0808">Transferase</keyword>
<keyword evidence="6 10" id="KW-0573">Peptidoglycan synthesis</keyword>
<dbReference type="GO" id="GO:0071555">
    <property type="term" value="P:cell wall organization"/>
    <property type="evidence" value="ECO:0007669"/>
    <property type="project" value="UniProtKB-KW"/>
</dbReference>
<comment type="caution">
    <text evidence="13">The sequence shown here is derived from an EMBL/GenBank/DDBJ whole genome shotgun (WGS) entry which is preliminary data.</text>
</comment>
<feature type="domain" description="Glycosyltransferase family 28 N-terminal" evidence="11">
    <location>
        <begin position="4"/>
        <end position="141"/>
    </location>
</feature>
<evidence type="ECO:0000256" key="5">
    <source>
        <dbReference type="ARBA" id="ARBA00022960"/>
    </source>
</evidence>
<comment type="similarity">
    <text evidence="10">Belongs to the glycosyltransferase 28 family. MurG subfamily.</text>
</comment>
<evidence type="ECO:0000256" key="8">
    <source>
        <dbReference type="ARBA" id="ARBA00023306"/>
    </source>
</evidence>
<dbReference type="PANTHER" id="PTHR21015:SF22">
    <property type="entry name" value="GLYCOSYLTRANSFERASE"/>
    <property type="match status" value="1"/>
</dbReference>
<comment type="catalytic activity">
    <reaction evidence="10">
        <text>di-trans,octa-cis-undecaprenyl diphospho-N-acetyl-alpha-D-muramoyl-L-alanyl-D-glutamyl-meso-2,6-diaminopimeloyl-D-alanyl-D-alanine + UDP-N-acetyl-alpha-D-glucosamine = di-trans,octa-cis-undecaprenyl diphospho-[N-acetyl-alpha-D-glucosaminyl-(1-&gt;4)]-N-acetyl-alpha-D-muramoyl-L-alanyl-D-glutamyl-meso-2,6-diaminopimeloyl-D-alanyl-D-alanine + UDP + H(+)</text>
        <dbReference type="Rhea" id="RHEA:31227"/>
        <dbReference type="ChEBI" id="CHEBI:15378"/>
        <dbReference type="ChEBI" id="CHEBI:57705"/>
        <dbReference type="ChEBI" id="CHEBI:58223"/>
        <dbReference type="ChEBI" id="CHEBI:61387"/>
        <dbReference type="ChEBI" id="CHEBI:61388"/>
        <dbReference type="EC" id="2.4.1.227"/>
    </reaction>
</comment>
<keyword evidence="9 10" id="KW-0961">Cell wall biogenesis/degradation</keyword>
<dbReference type="InterPro" id="IPR006009">
    <property type="entry name" value="GlcNAc_MurG"/>
</dbReference>
<dbReference type="GO" id="GO:0005975">
    <property type="term" value="P:carbohydrate metabolic process"/>
    <property type="evidence" value="ECO:0007669"/>
    <property type="project" value="InterPro"/>
</dbReference>
<keyword evidence="14" id="KW-1185">Reference proteome</keyword>
<dbReference type="CDD" id="cd03785">
    <property type="entry name" value="GT28_MurG"/>
    <property type="match status" value="1"/>
</dbReference>
<gene>
    <name evidence="10 13" type="primary">murG</name>
    <name evidence="13" type="ORF">ICT70_05600</name>
</gene>
<evidence type="ECO:0000259" key="11">
    <source>
        <dbReference type="Pfam" id="PF03033"/>
    </source>
</evidence>
<keyword evidence="8 10" id="KW-0131">Cell cycle</keyword>
<dbReference type="UniPathway" id="UPA00219"/>
<proteinExistence type="inferred from homology"/>
<evidence type="ECO:0000256" key="4">
    <source>
        <dbReference type="ARBA" id="ARBA00022679"/>
    </source>
</evidence>
<dbReference type="NCBIfam" id="TIGR01133">
    <property type="entry name" value="murG"/>
    <property type="match status" value="1"/>
</dbReference>
<comment type="function">
    <text evidence="10">Cell wall formation. Catalyzes the transfer of a GlcNAc subunit on undecaprenyl-pyrophosphoryl-MurNAc-pentapeptide (lipid intermediate I) to form undecaprenyl-pyrophosphoryl-MurNAc-(pentapeptide)GlcNAc (lipid intermediate II).</text>
</comment>
<evidence type="ECO:0000256" key="10">
    <source>
        <dbReference type="HAMAP-Rule" id="MF_00033"/>
    </source>
</evidence>
<feature type="binding site" evidence="10">
    <location>
        <begin position="10"/>
        <end position="12"/>
    </location>
    <ligand>
        <name>UDP-N-acetyl-alpha-D-glucosamine</name>
        <dbReference type="ChEBI" id="CHEBI:57705"/>
    </ligand>
</feature>
<protein>
    <recommendedName>
        <fullName evidence="10">UDP-N-acetylglucosamine--N-acetylmuramyl-(pentapeptide) pyrophosphoryl-undecaprenol N-acetylglucosamine transferase</fullName>
        <ecNumber evidence="10">2.4.1.227</ecNumber>
    </recommendedName>
    <alternativeName>
        <fullName evidence="10">Undecaprenyl-PP-MurNAc-pentapeptide-UDPGlcNAc GlcNAc transferase</fullName>
    </alternativeName>
</protein>
<dbReference type="InterPro" id="IPR007235">
    <property type="entry name" value="Glyco_trans_28_C"/>
</dbReference>
<dbReference type="AlphaFoldDB" id="A0A8J6UQZ7"/>
<dbReference type="GO" id="GO:0050511">
    <property type="term" value="F:undecaprenyldiphospho-muramoylpentapeptide beta-N-acetylglucosaminyltransferase activity"/>
    <property type="evidence" value="ECO:0007669"/>
    <property type="project" value="UniProtKB-UniRule"/>
</dbReference>
<dbReference type="GO" id="GO:0051301">
    <property type="term" value="P:cell division"/>
    <property type="evidence" value="ECO:0007669"/>
    <property type="project" value="UniProtKB-KW"/>
</dbReference>
<keyword evidence="2 10" id="KW-0132">Cell division</keyword>
<dbReference type="EC" id="2.4.1.227" evidence="10"/>
<evidence type="ECO:0000313" key="13">
    <source>
        <dbReference type="EMBL" id="MBD1400141.1"/>
    </source>
</evidence>
<organism evidence="13 14">
    <name type="scientific">Pelovirga terrestris</name>
    <dbReference type="NCBI Taxonomy" id="2771352"/>
    <lineage>
        <taxon>Bacteria</taxon>
        <taxon>Pseudomonadati</taxon>
        <taxon>Thermodesulfobacteriota</taxon>
        <taxon>Desulfuromonadia</taxon>
        <taxon>Geobacterales</taxon>
        <taxon>Geobacteraceae</taxon>
        <taxon>Pelovirga</taxon>
    </lineage>
</organism>
<feature type="binding site" evidence="10">
    <location>
        <position position="124"/>
    </location>
    <ligand>
        <name>UDP-N-acetyl-alpha-D-glucosamine</name>
        <dbReference type="ChEBI" id="CHEBI:57705"/>
    </ligand>
</feature>
<dbReference type="GO" id="GO:0005886">
    <property type="term" value="C:plasma membrane"/>
    <property type="evidence" value="ECO:0007669"/>
    <property type="project" value="UniProtKB-SubCell"/>
</dbReference>
<dbReference type="SUPFAM" id="SSF53756">
    <property type="entry name" value="UDP-Glycosyltransferase/glycogen phosphorylase"/>
    <property type="match status" value="1"/>
</dbReference>
<dbReference type="GO" id="GO:0008360">
    <property type="term" value="P:regulation of cell shape"/>
    <property type="evidence" value="ECO:0007669"/>
    <property type="project" value="UniProtKB-KW"/>
</dbReference>
<evidence type="ECO:0000256" key="1">
    <source>
        <dbReference type="ARBA" id="ARBA00022475"/>
    </source>
</evidence>
<dbReference type="HAMAP" id="MF_00033">
    <property type="entry name" value="MurG"/>
    <property type="match status" value="1"/>
</dbReference>
<feature type="binding site" evidence="10">
    <location>
        <position position="243"/>
    </location>
    <ligand>
        <name>UDP-N-acetyl-alpha-D-glucosamine</name>
        <dbReference type="ChEBI" id="CHEBI:57705"/>
    </ligand>
</feature>
<name>A0A8J6UQZ7_9BACT</name>
<evidence type="ECO:0000256" key="2">
    <source>
        <dbReference type="ARBA" id="ARBA00022618"/>
    </source>
</evidence>
<dbReference type="PANTHER" id="PTHR21015">
    <property type="entry name" value="UDP-N-ACETYLGLUCOSAMINE--N-ACETYLMURAMYL-(PENTAPEPTIDE) PYROPHOSPHORYL-UNDECAPRENOL N-ACETYLGLUCOSAMINE TRANSFERASE 1"/>
    <property type="match status" value="1"/>
</dbReference>
<dbReference type="RefSeq" id="WP_191154417.1">
    <property type="nucleotide sequence ID" value="NZ_JACWUN010000005.1"/>
</dbReference>
<dbReference type="Pfam" id="PF03033">
    <property type="entry name" value="Glyco_transf_28"/>
    <property type="match status" value="1"/>
</dbReference>
<dbReference type="GO" id="GO:0009252">
    <property type="term" value="P:peptidoglycan biosynthetic process"/>
    <property type="evidence" value="ECO:0007669"/>
    <property type="project" value="UniProtKB-UniRule"/>
</dbReference>
<dbReference type="InterPro" id="IPR004276">
    <property type="entry name" value="GlycoTrans_28_N"/>
</dbReference>
<dbReference type="Gene3D" id="3.40.50.2000">
    <property type="entry name" value="Glycogen Phosphorylase B"/>
    <property type="match status" value="2"/>
</dbReference>
<evidence type="ECO:0000256" key="3">
    <source>
        <dbReference type="ARBA" id="ARBA00022676"/>
    </source>
</evidence>
<evidence type="ECO:0000259" key="12">
    <source>
        <dbReference type="Pfam" id="PF04101"/>
    </source>
</evidence>
<feature type="domain" description="Glycosyl transferase family 28 C-terminal" evidence="12">
    <location>
        <begin position="181"/>
        <end position="335"/>
    </location>
</feature>
<dbReference type="Pfam" id="PF04101">
    <property type="entry name" value="Glyco_tran_28_C"/>
    <property type="match status" value="1"/>
</dbReference>
<accession>A0A8J6UQZ7</accession>
<evidence type="ECO:0000256" key="7">
    <source>
        <dbReference type="ARBA" id="ARBA00023136"/>
    </source>
</evidence>
<comment type="pathway">
    <text evidence="10">Cell wall biogenesis; peptidoglycan biosynthesis.</text>
</comment>
<comment type="subcellular location">
    <subcellularLocation>
        <location evidence="10">Cell membrane</location>
        <topology evidence="10">Peripheral membrane protein</topology>
        <orientation evidence="10">Cytoplasmic side</orientation>
    </subcellularLocation>
</comment>
<sequence>MRMLLAGGGTGGHLFPAVALGQLLLKEVAGAQILFVGTKRGIEYRLLPQLQLPLELVDMVGVVGRGWRGKLELLPKLTRSLIQAQGILRRFKPDLVVGFGGYASVPVLLAAKILHIPYVIHEQNAVPGVSNKLLAKGAARICVSYPDTLTCFPRSRTILTGNPLRQGFDQMPEELPVPGQVLVFGGSRGARAINEALMACLPELLRWKQPPQILHQTGEDDFAMVQSAYAAAGYPAATVVPFIDDMAEAYSHSALVICRAGATTLAELTVCGRPAILIPFPHATGDHQNANARALEQAGAAVVLQQRDLTALRLATELRILLADRDELQLMAMRGRSLARPDAAAKILAECRNLIPFLSPAEAH</sequence>
<keyword evidence="7 10" id="KW-0472">Membrane</keyword>
<evidence type="ECO:0000313" key="14">
    <source>
        <dbReference type="Proteomes" id="UP000632828"/>
    </source>
</evidence>